<dbReference type="Proteomes" id="UP001152795">
    <property type="component" value="Unassembled WGS sequence"/>
</dbReference>
<dbReference type="AlphaFoldDB" id="A0A6S7JPK6"/>
<dbReference type="InterPro" id="IPR000795">
    <property type="entry name" value="T_Tr_GTP-bd_dom"/>
</dbReference>
<dbReference type="SUPFAM" id="SSF50447">
    <property type="entry name" value="Translation proteins"/>
    <property type="match status" value="1"/>
</dbReference>
<dbReference type="GO" id="GO:0005739">
    <property type="term" value="C:mitochondrion"/>
    <property type="evidence" value="ECO:0007669"/>
    <property type="project" value="TreeGrafter"/>
</dbReference>
<keyword evidence="3" id="KW-0378">Hydrolase</keyword>
<dbReference type="Gene3D" id="2.40.30.10">
    <property type="entry name" value="Translation factors"/>
    <property type="match status" value="1"/>
</dbReference>
<dbReference type="FunFam" id="2.40.30.10:FF:000015">
    <property type="entry name" value="Translation factor GUF1, mitochondrial"/>
    <property type="match status" value="1"/>
</dbReference>
<dbReference type="Gene3D" id="3.40.50.300">
    <property type="entry name" value="P-loop containing nucleotide triphosphate hydrolases"/>
    <property type="match status" value="1"/>
</dbReference>
<dbReference type="SUPFAM" id="SSF52540">
    <property type="entry name" value="P-loop containing nucleoside triphosphate hydrolases"/>
    <property type="match status" value="1"/>
</dbReference>
<dbReference type="CDD" id="cd03699">
    <property type="entry name" value="EF4_II"/>
    <property type="match status" value="1"/>
</dbReference>
<dbReference type="PANTHER" id="PTHR43512:SF7">
    <property type="entry name" value="TRANSLATION FACTOR GUF1, MITOCHONDRIAL"/>
    <property type="match status" value="1"/>
</dbReference>
<dbReference type="GO" id="GO:0005525">
    <property type="term" value="F:GTP binding"/>
    <property type="evidence" value="ECO:0007669"/>
    <property type="project" value="UniProtKB-KW"/>
</dbReference>
<accession>A0A6S7JPK6</accession>
<reference evidence="5" key="1">
    <citation type="submission" date="2020-04" db="EMBL/GenBank/DDBJ databases">
        <authorList>
            <person name="Alioto T."/>
            <person name="Alioto T."/>
            <person name="Gomez Garrido J."/>
        </authorList>
    </citation>
    <scope>NUCLEOTIDE SEQUENCE</scope>
    <source>
        <strain evidence="5">A484AB</strain>
    </source>
</reference>
<dbReference type="EMBL" id="CACRXK020017355">
    <property type="protein sequence ID" value="CAB4031090.1"/>
    <property type="molecule type" value="Genomic_DNA"/>
</dbReference>
<sequence>GVQAQTVANFFQAFDANLTIIPVINKIDTASAKPDEVLKQMESVFGVKKDDIILVSAKEGWGVEQLLETVIKRIPRPPNDLKSPLKCLVFDSWYDRYRGIICLVAVVQGRIKKGDNIMTCSTKRKFEVLDLGILHPDETSTGELYVGQIGYIVTGMKTSDNAQIGETFCHVQLPVSPLEGFKPAKPM</sequence>
<organism evidence="5 6">
    <name type="scientific">Paramuricea clavata</name>
    <name type="common">Red gorgonian</name>
    <name type="synonym">Violescent sea-whip</name>
    <dbReference type="NCBI Taxonomy" id="317549"/>
    <lineage>
        <taxon>Eukaryota</taxon>
        <taxon>Metazoa</taxon>
        <taxon>Cnidaria</taxon>
        <taxon>Anthozoa</taxon>
        <taxon>Octocorallia</taxon>
        <taxon>Malacalcyonacea</taxon>
        <taxon>Plexauridae</taxon>
        <taxon>Paramuricea</taxon>
    </lineage>
</organism>
<evidence type="ECO:0000313" key="6">
    <source>
        <dbReference type="Proteomes" id="UP001152795"/>
    </source>
</evidence>
<feature type="non-terminal residue" evidence="5">
    <location>
        <position position="187"/>
    </location>
</feature>
<dbReference type="GO" id="GO:0045727">
    <property type="term" value="P:positive regulation of translation"/>
    <property type="evidence" value="ECO:0007669"/>
    <property type="project" value="TreeGrafter"/>
</dbReference>
<dbReference type="GO" id="GO:0003924">
    <property type="term" value="F:GTPase activity"/>
    <property type="evidence" value="ECO:0007669"/>
    <property type="project" value="InterPro"/>
</dbReference>
<keyword evidence="6" id="KW-1185">Reference proteome</keyword>
<dbReference type="Pfam" id="PF03144">
    <property type="entry name" value="GTP_EFTU_D2"/>
    <property type="match status" value="1"/>
</dbReference>
<gene>
    <name evidence="5" type="ORF">PACLA_8A088827</name>
</gene>
<feature type="non-terminal residue" evidence="5">
    <location>
        <position position="1"/>
    </location>
</feature>
<evidence type="ECO:0000256" key="1">
    <source>
        <dbReference type="ARBA" id="ARBA00005454"/>
    </source>
</evidence>
<keyword evidence="2" id="KW-0547">Nucleotide-binding</keyword>
<protein>
    <submittedName>
        <fullName evidence="5">GTP-binding lepa</fullName>
    </submittedName>
</protein>
<name>A0A6S7JPK6_PARCT</name>
<proteinExistence type="inferred from homology"/>
<dbReference type="InterPro" id="IPR009000">
    <property type="entry name" value="Transl_B-barrel_sf"/>
</dbReference>
<dbReference type="InterPro" id="IPR006297">
    <property type="entry name" value="EF-4"/>
</dbReference>
<dbReference type="InterPro" id="IPR004161">
    <property type="entry name" value="EFTu-like_2"/>
</dbReference>
<dbReference type="OrthoDB" id="10044244at2759"/>
<dbReference type="GO" id="GO:0097177">
    <property type="term" value="F:mitochondrial ribosome binding"/>
    <property type="evidence" value="ECO:0007669"/>
    <property type="project" value="TreeGrafter"/>
</dbReference>
<dbReference type="PROSITE" id="PS51722">
    <property type="entry name" value="G_TR_2"/>
    <property type="match status" value="1"/>
</dbReference>
<evidence type="ECO:0000256" key="4">
    <source>
        <dbReference type="ARBA" id="ARBA00023134"/>
    </source>
</evidence>
<evidence type="ECO:0000256" key="3">
    <source>
        <dbReference type="ARBA" id="ARBA00022801"/>
    </source>
</evidence>
<dbReference type="InterPro" id="IPR027417">
    <property type="entry name" value="P-loop_NTPase"/>
</dbReference>
<evidence type="ECO:0000256" key="2">
    <source>
        <dbReference type="ARBA" id="ARBA00022741"/>
    </source>
</evidence>
<dbReference type="Pfam" id="PF00009">
    <property type="entry name" value="GTP_EFTU"/>
    <property type="match status" value="1"/>
</dbReference>
<comment type="caution">
    <text evidence="5">The sequence shown here is derived from an EMBL/GenBank/DDBJ whole genome shotgun (WGS) entry which is preliminary data.</text>
</comment>
<dbReference type="PANTHER" id="PTHR43512">
    <property type="entry name" value="TRANSLATION FACTOR GUF1-RELATED"/>
    <property type="match status" value="1"/>
</dbReference>
<comment type="similarity">
    <text evidence="1">Belongs to the TRAFAC class translation factor GTPase superfamily. Classic translation factor GTPase family. LepA subfamily.</text>
</comment>
<keyword evidence="4" id="KW-0342">GTP-binding</keyword>
<evidence type="ECO:0000313" key="5">
    <source>
        <dbReference type="EMBL" id="CAB4031090.1"/>
    </source>
</evidence>